<dbReference type="PANTHER" id="PTHR33449">
    <property type="entry name" value="NUCLEOID-ASSOCIATED PROTEIN YBAB"/>
    <property type="match status" value="1"/>
</dbReference>
<dbReference type="Proteomes" id="UP001180081">
    <property type="component" value="Unassembled WGS sequence"/>
</dbReference>
<dbReference type="PIRSF" id="PIRSF004555">
    <property type="entry name" value="UCP004555"/>
    <property type="match status" value="1"/>
</dbReference>
<protein>
    <recommendedName>
        <fullName evidence="2">Nucleoid-associated protein QWZ03_01390</fullName>
    </recommendedName>
</protein>
<dbReference type="Pfam" id="PF02575">
    <property type="entry name" value="YbaB_DNA_bd"/>
    <property type="match status" value="1"/>
</dbReference>
<name>A0ABT8B0Q0_9NEIS</name>
<keyword evidence="3" id="KW-0175">Coiled coil</keyword>
<organism evidence="4 5">
    <name type="scientific">Chitinimonas viridis</name>
    <dbReference type="NCBI Taxonomy" id="664880"/>
    <lineage>
        <taxon>Bacteria</taxon>
        <taxon>Pseudomonadati</taxon>
        <taxon>Pseudomonadota</taxon>
        <taxon>Betaproteobacteria</taxon>
        <taxon>Neisseriales</taxon>
        <taxon>Chitinibacteraceae</taxon>
        <taxon>Chitinimonas</taxon>
    </lineage>
</organism>
<dbReference type="Gene3D" id="3.30.1310.10">
    <property type="entry name" value="Nucleoid-associated protein YbaB-like domain"/>
    <property type="match status" value="1"/>
</dbReference>
<comment type="subunit">
    <text evidence="2">Homodimer.</text>
</comment>
<reference evidence="4" key="2">
    <citation type="submission" date="2023-06" db="EMBL/GenBank/DDBJ databases">
        <authorList>
            <person name="Lucena T."/>
            <person name="Sun Q."/>
        </authorList>
    </citation>
    <scope>NUCLEOTIDE SEQUENCE</scope>
    <source>
        <strain evidence="4">CECT 7703</strain>
    </source>
</reference>
<evidence type="ECO:0000256" key="2">
    <source>
        <dbReference type="HAMAP-Rule" id="MF_00274"/>
    </source>
</evidence>
<dbReference type="SUPFAM" id="SSF82607">
    <property type="entry name" value="YbaB-like"/>
    <property type="match status" value="1"/>
</dbReference>
<comment type="similarity">
    <text evidence="2">Belongs to the YbaB/EbfC family.</text>
</comment>
<gene>
    <name evidence="4" type="ORF">QWZ03_01390</name>
</gene>
<dbReference type="HAMAP" id="MF_00274">
    <property type="entry name" value="DNA_YbaB_EbfC"/>
    <property type="match status" value="1"/>
</dbReference>
<dbReference type="EMBL" id="JAUFPU010000002">
    <property type="protein sequence ID" value="MDN3575427.1"/>
    <property type="molecule type" value="Genomic_DNA"/>
</dbReference>
<evidence type="ECO:0000313" key="4">
    <source>
        <dbReference type="EMBL" id="MDN3575427.1"/>
    </source>
</evidence>
<evidence type="ECO:0000313" key="5">
    <source>
        <dbReference type="Proteomes" id="UP001180081"/>
    </source>
</evidence>
<comment type="function">
    <text evidence="2">Binds to DNA and alters its conformation. May be involved in regulation of gene expression, nucleoid organization and DNA protection.</text>
</comment>
<sequence length="109" mass="11993">MFNKGGLGNLMKQAQQMQDNMKKAQEELANVEVEGQSGAGMVKIVMNCHHLVRRISIDQSVVDDDKEMLEDLIAAAFNDALRKAEQTSQEKMAGFTAGLNLPPGMKLPF</sequence>
<dbReference type="RefSeq" id="WP_290331093.1">
    <property type="nucleotide sequence ID" value="NZ_JAUFPU010000002.1"/>
</dbReference>
<comment type="caution">
    <text evidence="4">The sequence shown here is derived from an EMBL/GenBank/DDBJ whole genome shotgun (WGS) entry which is preliminary data.</text>
</comment>
<evidence type="ECO:0000256" key="3">
    <source>
        <dbReference type="SAM" id="Coils"/>
    </source>
</evidence>
<dbReference type="InterPro" id="IPR004401">
    <property type="entry name" value="YbaB/EbfC"/>
</dbReference>
<accession>A0ABT8B0Q0</accession>
<reference evidence="4" key="1">
    <citation type="journal article" date="2014" name="Int. J. Syst. Evol. Microbiol.">
        <title>Complete genome of a new Firmicutes species belonging to the dominant human colonic microbiota ('Ruminococcus bicirculans') reveals two chromosomes and a selective capacity to utilize plant glucans.</title>
        <authorList>
            <consortium name="NISC Comparative Sequencing Program"/>
            <person name="Wegmann U."/>
            <person name="Louis P."/>
            <person name="Goesmann A."/>
            <person name="Henrissat B."/>
            <person name="Duncan S.H."/>
            <person name="Flint H.J."/>
        </authorList>
    </citation>
    <scope>NUCLEOTIDE SEQUENCE</scope>
    <source>
        <strain evidence="4">CECT 7703</strain>
    </source>
</reference>
<dbReference type="NCBIfam" id="TIGR00103">
    <property type="entry name" value="DNA_YbaB_EbfC"/>
    <property type="match status" value="1"/>
</dbReference>
<keyword evidence="5" id="KW-1185">Reference proteome</keyword>
<comment type="subcellular location">
    <subcellularLocation>
        <location evidence="2">Cytoplasm</location>
        <location evidence="2">Nucleoid</location>
    </subcellularLocation>
</comment>
<evidence type="ECO:0000256" key="1">
    <source>
        <dbReference type="ARBA" id="ARBA00023125"/>
    </source>
</evidence>
<dbReference type="InterPro" id="IPR036894">
    <property type="entry name" value="YbaB-like_sf"/>
</dbReference>
<dbReference type="PANTHER" id="PTHR33449:SF1">
    <property type="entry name" value="NUCLEOID-ASSOCIATED PROTEIN YBAB"/>
    <property type="match status" value="1"/>
</dbReference>
<feature type="coiled-coil region" evidence="3">
    <location>
        <begin position="7"/>
        <end position="34"/>
    </location>
</feature>
<keyword evidence="1 2" id="KW-0238">DNA-binding</keyword>
<proteinExistence type="inferred from homology"/>
<keyword evidence="2" id="KW-0963">Cytoplasm</keyword>